<keyword evidence="4" id="KW-1185">Reference proteome</keyword>
<feature type="region of interest" description="Disordered" evidence="1">
    <location>
        <begin position="1"/>
        <end position="30"/>
    </location>
</feature>
<organism evidence="3 4">
    <name type="scientific">Skeletonema marinoi</name>
    <dbReference type="NCBI Taxonomy" id="267567"/>
    <lineage>
        <taxon>Eukaryota</taxon>
        <taxon>Sar</taxon>
        <taxon>Stramenopiles</taxon>
        <taxon>Ochrophyta</taxon>
        <taxon>Bacillariophyta</taxon>
        <taxon>Coscinodiscophyceae</taxon>
        <taxon>Thalassiosirophycidae</taxon>
        <taxon>Thalassiosirales</taxon>
        <taxon>Skeletonemataceae</taxon>
        <taxon>Skeletonema</taxon>
        <taxon>Skeletonema marinoi-dohrnii complex</taxon>
    </lineage>
</organism>
<evidence type="ECO:0000313" key="4">
    <source>
        <dbReference type="Proteomes" id="UP001224775"/>
    </source>
</evidence>
<gene>
    <name evidence="3" type="ORF">QTG54_008676</name>
</gene>
<protein>
    <submittedName>
        <fullName evidence="3">Integrator complex subunit 1</fullName>
    </submittedName>
</protein>
<evidence type="ECO:0000256" key="1">
    <source>
        <dbReference type="SAM" id="MobiDB-lite"/>
    </source>
</evidence>
<dbReference type="PANTHER" id="PTHR21224">
    <property type="entry name" value="INTEGRATOR COMPLEX SUBUNIT 1"/>
    <property type="match status" value="1"/>
</dbReference>
<feature type="region of interest" description="Disordered" evidence="1">
    <location>
        <begin position="242"/>
        <end position="291"/>
    </location>
</feature>
<dbReference type="InterPro" id="IPR022145">
    <property type="entry name" value="INTS1_RPB2-bd"/>
</dbReference>
<feature type="domain" description="Integrator complex subunit 1 RPB2-binding" evidence="2">
    <location>
        <begin position="345"/>
        <end position="485"/>
    </location>
</feature>
<accession>A0AAD8Y890</accession>
<dbReference type="Pfam" id="PF12432">
    <property type="entry name" value="INTS1_RP2B-bd"/>
    <property type="match status" value="1"/>
</dbReference>
<dbReference type="EMBL" id="JATAAI010000015">
    <property type="protein sequence ID" value="KAK1740581.1"/>
    <property type="molecule type" value="Genomic_DNA"/>
</dbReference>
<dbReference type="PANTHER" id="PTHR21224:SF1">
    <property type="entry name" value="INTEGRATOR COMPLEX SUBUNIT 1"/>
    <property type="match status" value="1"/>
</dbReference>
<reference evidence="3" key="1">
    <citation type="submission" date="2023-06" db="EMBL/GenBank/DDBJ databases">
        <title>Survivors Of The Sea: Transcriptome response of Skeletonema marinoi to long-term dormancy.</title>
        <authorList>
            <person name="Pinder M.I.M."/>
            <person name="Kourtchenko O."/>
            <person name="Robertson E.K."/>
            <person name="Larsson T."/>
            <person name="Maumus F."/>
            <person name="Osuna-Cruz C.M."/>
            <person name="Vancaester E."/>
            <person name="Stenow R."/>
            <person name="Vandepoele K."/>
            <person name="Ploug H."/>
            <person name="Bruchert V."/>
            <person name="Godhe A."/>
            <person name="Topel M."/>
        </authorList>
    </citation>
    <scope>NUCLEOTIDE SEQUENCE</scope>
    <source>
        <strain evidence="3">R05AC</strain>
    </source>
</reference>
<feature type="compositionally biased region" description="Polar residues" evidence="1">
    <location>
        <begin position="242"/>
        <end position="253"/>
    </location>
</feature>
<dbReference type="InterPro" id="IPR038902">
    <property type="entry name" value="INTS1"/>
</dbReference>
<comment type="caution">
    <text evidence="3">The sequence shown here is derived from an EMBL/GenBank/DDBJ whole genome shotgun (WGS) entry which is preliminary data.</text>
</comment>
<dbReference type="GO" id="GO:0032039">
    <property type="term" value="C:integrator complex"/>
    <property type="evidence" value="ECO:0007669"/>
    <property type="project" value="InterPro"/>
</dbReference>
<proteinExistence type="predicted"/>
<evidence type="ECO:0000259" key="2">
    <source>
        <dbReference type="Pfam" id="PF12432"/>
    </source>
</evidence>
<dbReference type="GO" id="GO:0034474">
    <property type="term" value="P:U2 snRNA 3'-end processing"/>
    <property type="evidence" value="ECO:0007669"/>
    <property type="project" value="InterPro"/>
</dbReference>
<name>A0AAD8Y890_9STRA</name>
<sequence length="1895" mass="211652">MESNYNMMSSEEAPPAPEARPSSPPPTLKDCVSIITASDASSPSSTRKKGELALSMLGFCYHIARDQSKLSKLQSENKMNNLQISEIPAMQELLSNPALFTAFVSMLNPATALNPQQQMTIGRKRAPSEDLTHSRKRQMLSPVPNRQHSNIEEKVQLPVESTSALAATCLYTVLQHVDHWPIQIMKAFAEDSFGPRIWVDDDRCSAIVANLEQSIQSRHDDTLTGAMVSAAEKADKYFSSLGASSTKSKTNIPTVPVPTKQPSSKEKRKLTSGAKVNVETSSSSGEEEVLESEVLPTFSMTSVHQEQSHSSNENDSSLYALFSASSPSTEQVRPRYVSSNVELMYEVISDAFEERLNSKSKQNSRLLVTLPLFLRIPRVRVLASRHLERWLQSPALAGLARTLFAGIVKHVENLDPPLYDDLEVVDNILKLKLKANQLGIFVEHITAIVKTLPSVARQVFTHCISQGDPSNESAKDKLHVLRAVYMTLDTKVAAATLASSVIALESEVIELGSKRDEIMSQYKALHAHLCKVAENLSTSFDGFQFATSIIEAKMGTTSKLSDALNSSRLIFLCATLVTRNISSLQHHDEEVNANELSQYRMKMLKLRKSIMQWCMKDLCSVYHKKIIQEEERQCADSQFERGAVVSGPGVANYSSALDAESHRNSSDQRSSYKDLMSLMRCLMFISHPPSSDMEFFLGEYSGDHCNRVEFCCKYGADIDDGLIQLVLTSDSVTPITAISLVENLVERCNVSSVAKVVDFSSDTVMGMYKLAEFKPVLRNKEVINFESTDEYTSDEDDAQKSQIPRTLDVSSLPRLAVTSLWWRVSCIALVLSGLSPKDVGAALWNQHPTLRALIRMTTSQKYRYPTADCDEAERDKVKQIEAKTRETEANIVEKLFMPPQPRKTKQAKTKSPMRTGILNNHFGLAEKFRQVTIPDFLLQTIGEGRSAIERAYDWLIPIISSHAEIIHRLQPNASCYLLLRAYGSTEGEKNKELLDLTKPLLCHVKGCLTGEHGERHAMLAMELLMSDISDERVTRRVCSRRVLQEAFGGENDTLWLSQVINDKHSTVFVPLVVRAVSRACAYERGGVLSTYVLALSKYREFMQANDFDFVSSLCELINIRPHVFAEALKRFPELRRLCISEVKHAIEDAIAPNKADAPNDSTAVTILVNSQEYMLPGNLLGAFIVIMSNWQKGETTEESEENNIMALLKQLVTGEKDSVLSTAMRNGKRAVSVGEWVLLATANSDIIAKQAALSVPDIFLPRLLLCCGMSKTSLVTMIERLSKLGESVSDPSKLYNELLSTSAVSEWGLQKGNRITIKKRLHGRIASYLRIFSNAMTDGEQDELNTIERCAFVTWLASEVSTATVKKSDSTTRCFDEIMNSLNSSTSTSLDEESFIDLEDEEIDLSIGERIVIDTCASEGHTRRSADSILTEEFIKSTLTAGEYDLLVKSLEQIKNDAFLRKKEVDTSALVTALMNSYASSSCDHSLARVVLKFVPQLSQFSCDDTLWQAIFISMAEKSADEQYLLSLVSGCVTHWSEQGLTACKKWILTQNDLKNALSMRLVIRFLVASSEQESIDCFHSCDKFESNFVCVQSMENAEFAMKIVLQYLELEMTSDKLLLPTCNEERNNLPDWLILTFIIAKSHQQCIVAMIMGTIDSNSSCAPTMYYVLLRLYLTFPTILQWNDSKVRNYLIEAAKCHAKTSLRLRCPLDSQIVEMLHNLGTSPHTRLLQYATDCSKNHSLIVIRHIPVLHERLMSDGLGQEHTTTGRVGTRPPAALAQIGDRVVKVSILRWGFSYNESIWSSVLDFMAALPAELLFTYGIDTGVLLVLEDYLKLFYVHVMELGSEECISQLRPKYVTLVKSFRACNSVEFQNWSHSNIAELTLLLSKVGTFDS</sequence>
<dbReference type="Proteomes" id="UP001224775">
    <property type="component" value="Unassembled WGS sequence"/>
</dbReference>
<evidence type="ECO:0000313" key="3">
    <source>
        <dbReference type="EMBL" id="KAK1740581.1"/>
    </source>
</evidence>
<feature type="compositionally biased region" description="Pro residues" evidence="1">
    <location>
        <begin position="14"/>
        <end position="27"/>
    </location>
</feature>